<evidence type="ECO:0000313" key="4">
    <source>
        <dbReference type="Proteomes" id="UP000290218"/>
    </source>
</evidence>
<feature type="domain" description="Thioredoxin" evidence="2">
    <location>
        <begin position="17"/>
        <end position="142"/>
    </location>
</feature>
<dbReference type="Proteomes" id="UP000290218">
    <property type="component" value="Unassembled WGS sequence"/>
</dbReference>
<keyword evidence="4" id="KW-1185">Reference proteome</keyword>
<dbReference type="RefSeq" id="WP_129046670.1">
    <property type="nucleotide sequence ID" value="NZ_SDHX01000001.1"/>
</dbReference>
<feature type="chain" id="PRO_5020934417" evidence="1">
    <location>
        <begin position="20"/>
        <end position="142"/>
    </location>
</feature>
<dbReference type="PROSITE" id="PS51352">
    <property type="entry name" value="THIOREDOXIN_2"/>
    <property type="match status" value="1"/>
</dbReference>
<dbReference type="SUPFAM" id="SSF52833">
    <property type="entry name" value="Thioredoxin-like"/>
    <property type="match status" value="1"/>
</dbReference>
<dbReference type="Pfam" id="PF00085">
    <property type="entry name" value="Thioredoxin"/>
    <property type="match status" value="1"/>
</dbReference>
<evidence type="ECO:0000313" key="3">
    <source>
        <dbReference type="EMBL" id="RXK55306.1"/>
    </source>
</evidence>
<keyword evidence="1" id="KW-0732">Signal</keyword>
<dbReference type="OrthoDB" id="196836at2"/>
<dbReference type="InterPro" id="IPR013766">
    <property type="entry name" value="Thioredoxin_domain"/>
</dbReference>
<reference evidence="3 4" key="1">
    <citation type="submission" date="2019-01" db="EMBL/GenBank/DDBJ databases">
        <title>Lacunisphaera sp. strain TWA-58.</title>
        <authorList>
            <person name="Chen W.-M."/>
        </authorList>
    </citation>
    <scope>NUCLEOTIDE SEQUENCE [LARGE SCALE GENOMIC DNA]</scope>
    <source>
        <strain evidence="3 4">TWA-58</strain>
    </source>
</reference>
<sequence>MSRTLLALALLLSIPGARAAEKGPEPLVVARGERVELADYLVAGKITVFDFTSRYCGPCRMYDEPLKGLHQKRADLAVVKVDINRPDVKRIDWDSPVARQYHMDSLPRFKIFGPDGKLLAEDVGDHKPARALVNEWCEALGY</sequence>
<evidence type="ECO:0000256" key="1">
    <source>
        <dbReference type="SAM" id="SignalP"/>
    </source>
</evidence>
<proteinExistence type="predicted"/>
<comment type="caution">
    <text evidence="3">The sequence shown here is derived from an EMBL/GenBank/DDBJ whole genome shotgun (WGS) entry which is preliminary data.</text>
</comment>
<dbReference type="InterPro" id="IPR036249">
    <property type="entry name" value="Thioredoxin-like_sf"/>
</dbReference>
<protein>
    <submittedName>
        <fullName evidence="3">Thioredoxin</fullName>
    </submittedName>
</protein>
<name>A0A4Q1C8W3_9BACT</name>
<feature type="signal peptide" evidence="1">
    <location>
        <begin position="1"/>
        <end position="19"/>
    </location>
</feature>
<dbReference type="CDD" id="cd02947">
    <property type="entry name" value="TRX_family"/>
    <property type="match status" value="1"/>
</dbReference>
<gene>
    <name evidence="3" type="ORF">ESB00_05255</name>
</gene>
<organism evidence="3 4">
    <name type="scientific">Oleiharenicola lentus</name>
    <dbReference type="NCBI Taxonomy" id="2508720"/>
    <lineage>
        <taxon>Bacteria</taxon>
        <taxon>Pseudomonadati</taxon>
        <taxon>Verrucomicrobiota</taxon>
        <taxon>Opitutia</taxon>
        <taxon>Opitutales</taxon>
        <taxon>Opitutaceae</taxon>
        <taxon>Oleiharenicola</taxon>
    </lineage>
</organism>
<dbReference type="EMBL" id="SDHX01000001">
    <property type="protein sequence ID" value="RXK55306.1"/>
    <property type="molecule type" value="Genomic_DNA"/>
</dbReference>
<dbReference type="AlphaFoldDB" id="A0A4Q1C8W3"/>
<accession>A0A4Q1C8W3</accession>
<evidence type="ECO:0000259" key="2">
    <source>
        <dbReference type="PROSITE" id="PS51352"/>
    </source>
</evidence>
<dbReference type="Gene3D" id="3.40.30.10">
    <property type="entry name" value="Glutaredoxin"/>
    <property type="match status" value="1"/>
</dbReference>